<dbReference type="Gene3D" id="3.40.50.80">
    <property type="entry name" value="Nucleotide-binding domain of ferredoxin-NADP reductase (FNR) module"/>
    <property type="match status" value="1"/>
</dbReference>
<evidence type="ECO:0000256" key="1">
    <source>
        <dbReference type="ARBA" id="ARBA00001974"/>
    </source>
</evidence>
<dbReference type="InterPro" id="IPR001433">
    <property type="entry name" value="OxRdtase_FAD/NAD-bd"/>
</dbReference>
<feature type="non-terminal residue" evidence="6">
    <location>
        <position position="85"/>
    </location>
</feature>
<dbReference type="InterPro" id="IPR039261">
    <property type="entry name" value="FNR_nucleotide-bd"/>
</dbReference>
<proteinExistence type="predicted"/>
<dbReference type="SUPFAM" id="SSF52343">
    <property type="entry name" value="Ferredoxin reductase-like, C-terminal NADP-linked domain"/>
    <property type="match status" value="1"/>
</dbReference>
<evidence type="ECO:0000313" key="7">
    <source>
        <dbReference type="Proteomes" id="UP001163046"/>
    </source>
</evidence>
<evidence type="ECO:0000256" key="4">
    <source>
        <dbReference type="ARBA" id="ARBA00023002"/>
    </source>
</evidence>
<keyword evidence="3" id="KW-0274">FAD</keyword>
<dbReference type="GO" id="GO:0090524">
    <property type="term" value="F:cytochrome-b5 reductase activity, acting on NADH"/>
    <property type="evidence" value="ECO:0007669"/>
    <property type="project" value="UniProtKB-EC"/>
</dbReference>
<dbReference type="Pfam" id="PF00175">
    <property type="entry name" value="NAD_binding_1"/>
    <property type="match status" value="1"/>
</dbReference>
<dbReference type="OrthoDB" id="432685at2759"/>
<dbReference type="Proteomes" id="UP001163046">
    <property type="component" value="Unassembled WGS sequence"/>
</dbReference>
<organism evidence="6 7">
    <name type="scientific">Desmophyllum pertusum</name>
    <dbReference type="NCBI Taxonomy" id="174260"/>
    <lineage>
        <taxon>Eukaryota</taxon>
        <taxon>Metazoa</taxon>
        <taxon>Cnidaria</taxon>
        <taxon>Anthozoa</taxon>
        <taxon>Hexacorallia</taxon>
        <taxon>Scleractinia</taxon>
        <taxon>Caryophylliina</taxon>
        <taxon>Caryophylliidae</taxon>
        <taxon>Desmophyllum</taxon>
    </lineage>
</organism>
<sequence>MVEWRGPFGNFCYTPNQYRHIGMLAAGTGIAPILQVIQGILANEQDETFIHLVCSSKTYDDTLMKDTLDGMKGLLEFFSAICSKQ</sequence>
<dbReference type="InterPro" id="IPR001834">
    <property type="entry name" value="CBR-like"/>
</dbReference>
<feature type="domain" description="Oxidoreductase FAD/NAD(P)-binding" evidence="5">
    <location>
        <begin position="23"/>
        <end position="72"/>
    </location>
</feature>
<reference evidence="6" key="1">
    <citation type="submission" date="2023-01" db="EMBL/GenBank/DDBJ databases">
        <title>Genome assembly of the deep-sea coral Lophelia pertusa.</title>
        <authorList>
            <person name="Herrera S."/>
            <person name="Cordes E."/>
        </authorList>
    </citation>
    <scope>NUCLEOTIDE SEQUENCE</scope>
    <source>
        <strain evidence="6">USNM1676648</strain>
        <tissue evidence="6">Polyp</tissue>
    </source>
</reference>
<evidence type="ECO:0000313" key="6">
    <source>
        <dbReference type="EMBL" id="KAJ7310189.1"/>
    </source>
</evidence>
<evidence type="ECO:0000259" key="5">
    <source>
        <dbReference type="Pfam" id="PF00175"/>
    </source>
</evidence>
<keyword evidence="2" id="KW-0285">Flavoprotein</keyword>
<dbReference type="PRINTS" id="PR00406">
    <property type="entry name" value="CYTB5RDTASE"/>
</dbReference>
<dbReference type="AlphaFoldDB" id="A0A9X0CDA1"/>
<dbReference type="EMBL" id="MU828084">
    <property type="protein sequence ID" value="KAJ7310189.1"/>
    <property type="molecule type" value="Genomic_DNA"/>
</dbReference>
<keyword evidence="7" id="KW-1185">Reference proteome</keyword>
<evidence type="ECO:0000256" key="3">
    <source>
        <dbReference type="ARBA" id="ARBA00022827"/>
    </source>
</evidence>
<comment type="caution">
    <text evidence="6">The sequence shown here is derived from an EMBL/GenBank/DDBJ whole genome shotgun (WGS) entry which is preliminary data.</text>
</comment>
<dbReference type="PANTHER" id="PTHR19370:SF184">
    <property type="entry name" value="NADH-CYTOCHROME B5 REDUCTASE-LIKE"/>
    <property type="match status" value="1"/>
</dbReference>
<dbReference type="PANTHER" id="PTHR19370">
    <property type="entry name" value="NADH-CYTOCHROME B5 REDUCTASE"/>
    <property type="match status" value="1"/>
</dbReference>
<protein>
    <submittedName>
        <fullName evidence="6">NADH-cytochrome b5 reductase-like</fullName>
        <ecNumber evidence="6">1.6.2.2</ecNumber>
    </submittedName>
</protein>
<gene>
    <name evidence="6" type="primary">CYB5RL_2</name>
    <name evidence="6" type="ORF">OS493_040185</name>
</gene>
<accession>A0A9X0CDA1</accession>
<evidence type="ECO:0000256" key="2">
    <source>
        <dbReference type="ARBA" id="ARBA00022630"/>
    </source>
</evidence>
<keyword evidence="4 6" id="KW-0560">Oxidoreductase</keyword>
<comment type="cofactor">
    <cofactor evidence="1">
        <name>FAD</name>
        <dbReference type="ChEBI" id="CHEBI:57692"/>
    </cofactor>
</comment>
<name>A0A9X0CDA1_9CNID</name>
<dbReference type="EC" id="1.6.2.2" evidence="6"/>